<name>A0A0K1Q0S7_9BACT</name>
<dbReference type="STRING" id="1391654.AKJ09_05885"/>
<dbReference type="InterPro" id="IPR001547">
    <property type="entry name" value="Glyco_hydro_5"/>
</dbReference>
<evidence type="ECO:0000256" key="2">
    <source>
        <dbReference type="ARBA" id="ARBA00023295"/>
    </source>
</evidence>
<feature type="signal peptide" evidence="5">
    <location>
        <begin position="1"/>
        <end position="28"/>
    </location>
</feature>
<accession>A0A0K1Q0S7</accession>
<reference evidence="7 8" key="1">
    <citation type="submission" date="2015-08" db="EMBL/GenBank/DDBJ databases">
        <authorList>
            <person name="Babu N.S."/>
            <person name="Beckwith C.J."/>
            <person name="Beseler K.G."/>
            <person name="Brison A."/>
            <person name="Carone J.V."/>
            <person name="Caskin T.P."/>
            <person name="Diamond M."/>
            <person name="Durham M.E."/>
            <person name="Foxe J.M."/>
            <person name="Go M."/>
            <person name="Henderson B.A."/>
            <person name="Jones I.B."/>
            <person name="McGettigan J.A."/>
            <person name="Micheletti S.J."/>
            <person name="Nasrallah M.E."/>
            <person name="Ortiz D."/>
            <person name="Piller C.R."/>
            <person name="Privatt S.R."/>
            <person name="Schneider S.L."/>
            <person name="Sharp S."/>
            <person name="Smith T.C."/>
            <person name="Stanton J.D."/>
            <person name="Ullery H.E."/>
            <person name="Wilson R.J."/>
            <person name="Serrano M.G."/>
            <person name="Buck G."/>
            <person name="Lee V."/>
            <person name="Wang Y."/>
            <person name="Carvalho R."/>
            <person name="Voegtly L."/>
            <person name="Shi R."/>
            <person name="Duckworth R."/>
            <person name="Johnson A."/>
            <person name="Loviza R."/>
            <person name="Walstead R."/>
            <person name="Shah Z."/>
            <person name="Kiflezghi M."/>
            <person name="Wade K."/>
            <person name="Ball S.L."/>
            <person name="Bradley K.W."/>
            <person name="Asai D.J."/>
            <person name="Bowman C.A."/>
            <person name="Russell D.A."/>
            <person name="Pope W.H."/>
            <person name="Jacobs-Sera D."/>
            <person name="Hendrix R.W."/>
            <person name="Hatfull G.F."/>
        </authorList>
    </citation>
    <scope>NUCLEOTIDE SEQUENCE [LARGE SCALE GENOMIC DNA]</scope>
    <source>
        <strain evidence="7 8">DSM 27648</strain>
    </source>
</reference>
<dbReference type="GO" id="GO:0004553">
    <property type="term" value="F:hydrolase activity, hydrolyzing O-glycosyl compounds"/>
    <property type="evidence" value="ECO:0007669"/>
    <property type="project" value="InterPro"/>
</dbReference>
<evidence type="ECO:0000313" key="7">
    <source>
        <dbReference type="EMBL" id="AKU99221.1"/>
    </source>
</evidence>
<keyword evidence="1 3" id="KW-0378">Hydrolase</keyword>
<feature type="compositionally biased region" description="Pro residues" evidence="4">
    <location>
        <begin position="34"/>
        <end position="50"/>
    </location>
</feature>
<dbReference type="Pfam" id="PF00150">
    <property type="entry name" value="Cellulase"/>
    <property type="match status" value="1"/>
</dbReference>
<dbReference type="OrthoDB" id="9800955at2"/>
<keyword evidence="2 3" id="KW-0326">Glycosidase</keyword>
<dbReference type="AlphaFoldDB" id="A0A0K1Q0S7"/>
<keyword evidence="8" id="KW-1185">Reference proteome</keyword>
<dbReference type="Proteomes" id="UP000064967">
    <property type="component" value="Chromosome"/>
</dbReference>
<feature type="domain" description="Glycoside hydrolase family 5" evidence="6">
    <location>
        <begin position="82"/>
        <end position="343"/>
    </location>
</feature>
<feature type="region of interest" description="Disordered" evidence="4">
    <location>
        <begin position="30"/>
        <end position="57"/>
    </location>
</feature>
<evidence type="ECO:0000313" key="8">
    <source>
        <dbReference type="Proteomes" id="UP000064967"/>
    </source>
</evidence>
<comment type="similarity">
    <text evidence="3">Belongs to the glycosyl hydrolase 5 (cellulase A) family.</text>
</comment>
<proteinExistence type="inferred from homology"/>
<organism evidence="7 8">
    <name type="scientific">Labilithrix luteola</name>
    <dbReference type="NCBI Taxonomy" id="1391654"/>
    <lineage>
        <taxon>Bacteria</taxon>
        <taxon>Pseudomonadati</taxon>
        <taxon>Myxococcota</taxon>
        <taxon>Polyangia</taxon>
        <taxon>Polyangiales</taxon>
        <taxon>Labilitrichaceae</taxon>
        <taxon>Labilithrix</taxon>
    </lineage>
</organism>
<protein>
    <submittedName>
        <fullName evidence="7">Endoglucanase celA</fullName>
    </submittedName>
</protein>
<evidence type="ECO:0000259" key="6">
    <source>
        <dbReference type="Pfam" id="PF00150"/>
    </source>
</evidence>
<keyword evidence="5" id="KW-0732">Signal</keyword>
<evidence type="ECO:0000256" key="5">
    <source>
        <dbReference type="SAM" id="SignalP"/>
    </source>
</evidence>
<dbReference type="InterPro" id="IPR017853">
    <property type="entry name" value="GH"/>
</dbReference>
<sequence length="381" mass="42276">MISGLAACRGRAALVALTIAAWGVTSGAACGRPPSSPALPEPAPSPPPAPVEETPPVVGPITGWLRTEGNHIVLPDGKRFHGRGANLHDTRSCDSCSWEKPHVEEVLRRIDVLVDDWHANFVRVLLESYADKGPGDGRAHYRNVLEDADYFHDVMRIVGHVGKKKGVYVLLSLWHEPSFAPLGWPSERTQQVWKKLASALRDMPFVMFGLVNEPERNDDGKLDGEVWKAMNDTVAAIRSVERPDKRHIVAVQGTREWGRVLDYYMDHPITAGDGVNIAYETHIYDRPARFDALVKRPASKLPIFIGEVGPVDDDSAKMLPDDIVKLWDLAESLEVPWMAYTFHTNCPPNLLLELKDTCGVGASLEPSPWGRMVKQRLAKAW</sequence>
<dbReference type="RefSeq" id="WP_146650577.1">
    <property type="nucleotide sequence ID" value="NZ_CP012333.1"/>
</dbReference>
<dbReference type="EMBL" id="CP012333">
    <property type="protein sequence ID" value="AKU99221.1"/>
    <property type="molecule type" value="Genomic_DNA"/>
</dbReference>
<dbReference type="KEGG" id="llu:AKJ09_05885"/>
<evidence type="ECO:0000256" key="3">
    <source>
        <dbReference type="RuleBase" id="RU361153"/>
    </source>
</evidence>
<dbReference type="SUPFAM" id="SSF51445">
    <property type="entry name" value="(Trans)glycosidases"/>
    <property type="match status" value="1"/>
</dbReference>
<dbReference type="Gene3D" id="3.20.20.80">
    <property type="entry name" value="Glycosidases"/>
    <property type="match status" value="1"/>
</dbReference>
<gene>
    <name evidence="7" type="ORF">AKJ09_05885</name>
</gene>
<evidence type="ECO:0000256" key="4">
    <source>
        <dbReference type="SAM" id="MobiDB-lite"/>
    </source>
</evidence>
<dbReference type="GO" id="GO:0000272">
    <property type="term" value="P:polysaccharide catabolic process"/>
    <property type="evidence" value="ECO:0007669"/>
    <property type="project" value="InterPro"/>
</dbReference>
<feature type="chain" id="PRO_5005466601" evidence="5">
    <location>
        <begin position="29"/>
        <end position="381"/>
    </location>
</feature>
<evidence type="ECO:0000256" key="1">
    <source>
        <dbReference type="ARBA" id="ARBA00022801"/>
    </source>
</evidence>